<proteinExistence type="predicted"/>
<sequence>MPRQMSPEQEREYLELLSYLGYYCTRIWGVDRNSPDHPANVAENIAATHGRSKALQGLRQAVNDTIENLADQPLDFIQGLDSELREREIITFSEIRCRYASAYRRILKRGRIKTETEHHIIAGILADSTITLDDQVRAMLAELITRHERDP</sequence>
<keyword evidence="2" id="KW-1185">Reference proteome</keyword>
<dbReference type="EMBL" id="JAPDDR010000024">
    <property type="protein sequence ID" value="MCW1917041.1"/>
    <property type="molecule type" value="Genomic_DNA"/>
</dbReference>
<protein>
    <submittedName>
        <fullName evidence="1">Uncharacterized protein</fullName>
    </submittedName>
</protein>
<gene>
    <name evidence="1" type="ORF">OJ996_25855</name>
</gene>
<name>A0ABT3GC06_9BACT</name>
<evidence type="ECO:0000313" key="1">
    <source>
        <dbReference type="EMBL" id="MCW1917041.1"/>
    </source>
</evidence>
<dbReference type="RefSeq" id="WP_264516661.1">
    <property type="nucleotide sequence ID" value="NZ_JAPDDR010000024.1"/>
</dbReference>
<dbReference type="Proteomes" id="UP001165653">
    <property type="component" value="Unassembled WGS sequence"/>
</dbReference>
<evidence type="ECO:0000313" key="2">
    <source>
        <dbReference type="Proteomes" id="UP001165653"/>
    </source>
</evidence>
<reference evidence="1" key="1">
    <citation type="submission" date="2022-10" db="EMBL/GenBank/DDBJ databases">
        <title>Luteolibacter sp. GHJ8, whole genome shotgun sequencing project.</title>
        <authorList>
            <person name="Zhao G."/>
            <person name="Shen L."/>
        </authorList>
    </citation>
    <scope>NUCLEOTIDE SEQUENCE</scope>
    <source>
        <strain evidence="1">GHJ8</strain>
    </source>
</reference>
<accession>A0ABT3GC06</accession>
<organism evidence="1 2">
    <name type="scientific">Luteolibacter rhizosphaerae</name>
    <dbReference type="NCBI Taxonomy" id="2989719"/>
    <lineage>
        <taxon>Bacteria</taxon>
        <taxon>Pseudomonadati</taxon>
        <taxon>Verrucomicrobiota</taxon>
        <taxon>Verrucomicrobiia</taxon>
        <taxon>Verrucomicrobiales</taxon>
        <taxon>Verrucomicrobiaceae</taxon>
        <taxon>Luteolibacter</taxon>
    </lineage>
</organism>
<comment type="caution">
    <text evidence="1">The sequence shown here is derived from an EMBL/GenBank/DDBJ whole genome shotgun (WGS) entry which is preliminary data.</text>
</comment>